<keyword evidence="2" id="KW-1003">Cell membrane</keyword>
<evidence type="ECO:0000256" key="21">
    <source>
        <dbReference type="SAM" id="Phobius"/>
    </source>
</evidence>
<keyword evidence="15" id="KW-0628">Postsynaptic cell membrane</keyword>
<dbReference type="Proteomes" id="UP000670152">
    <property type="component" value="Unassembled WGS sequence"/>
</dbReference>
<dbReference type="InterPro" id="IPR017978">
    <property type="entry name" value="GPCR_3_C"/>
</dbReference>
<name>A0A836K2R3_9HYME</name>
<dbReference type="PROSITE" id="PS50259">
    <property type="entry name" value="G_PROTEIN_RECEP_F3_4"/>
    <property type="match status" value="1"/>
</dbReference>
<keyword evidence="14" id="KW-0807">Transducer</keyword>
<feature type="compositionally biased region" description="Acidic residues" evidence="20">
    <location>
        <begin position="546"/>
        <end position="557"/>
    </location>
</feature>
<evidence type="ECO:0000256" key="15">
    <source>
        <dbReference type="ARBA" id="ARBA00023257"/>
    </source>
</evidence>
<evidence type="ECO:0000256" key="10">
    <source>
        <dbReference type="ARBA" id="ARBA00023136"/>
    </source>
</evidence>
<protein>
    <recommendedName>
        <fullName evidence="17">Gamma-aminobutyric acid type B receptor subunit 2</fullName>
    </recommendedName>
    <alternativeName>
        <fullName evidence="18">G-protein coupled receptor 51</fullName>
    </alternativeName>
</protein>
<keyword evidence="9 19" id="KW-0175">Coiled coil</keyword>
<dbReference type="InterPro" id="IPR002455">
    <property type="entry name" value="GPCR3_GABA-B"/>
</dbReference>
<dbReference type="PANTHER" id="PTHR10519">
    <property type="entry name" value="GABA-B RECEPTOR"/>
    <property type="match status" value="1"/>
</dbReference>
<organism evidence="23 24">
    <name type="scientific">Acromyrmex heyeri</name>
    <dbReference type="NCBI Taxonomy" id="230685"/>
    <lineage>
        <taxon>Eukaryota</taxon>
        <taxon>Metazoa</taxon>
        <taxon>Ecdysozoa</taxon>
        <taxon>Arthropoda</taxon>
        <taxon>Hexapoda</taxon>
        <taxon>Insecta</taxon>
        <taxon>Pterygota</taxon>
        <taxon>Neoptera</taxon>
        <taxon>Endopterygota</taxon>
        <taxon>Hymenoptera</taxon>
        <taxon>Apocrita</taxon>
        <taxon>Aculeata</taxon>
        <taxon>Formicoidea</taxon>
        <taxon>Formicidae</taxon>
        <taxon>Myrmicinae</taxon>
        <taxon>Acromyrmex</taxon>
    </lineage>
</organism>
<evidence type="ECO:0000256" key="20">
    <source>
        <dbReference type="SAM" id="MobiDB-lite"/>
    </source>
</evidence>
<evidence type="ECO:0000256" key="4">
    <source>
        <dbReference type="ARBA" id="ARBA00022692"/>
    </source>
</evidence>
<dbReference type="PRINTS" id="PR01177">
    <property type="entry name" value="GABAB1RECPTR"/>
</dbReference>
<dbReference type="Pfam" id="PF00003">
    <property type="entry name" value="7tm_3"/>
    <property type="match status" value="1"/>
</dbReference>
<keyword evidence="8" id="KW-0297">G-protein coupled receptor</keyword>
<dbReference type="PANTHER" id="PTHR10519:SF46">
    <property type="entry name" value="METABOTROPIC GABA-B RECEPTOR SUBTYPE 3, ISOFORM A"/>
    <property type="match status" value="1"/>
</dbReference>
<keyword evidence="7" id="KW-0770">Synapse</keyword>
<dbReference type="CDD" id="cd15047">
    <property type="entry name" value="7tmC_GABA-B-like"/>
    <property type="match status" value="1"/>
</dbReference>
<evidence type="ECO:0000256" key="5">
    <source>
        <dbReference type="ARBA" id="ARBA00022729"/>
    </source>
</evidence>
<evidence type="ECO:0000256" key="6">
    <source>
        <dbReference type="ARBA" id="ARBA00022989"/>
    </source>
</evidence>
<dbReference type="OrthoDB" id="411630at2759"/>
<feature type="region of interest" description="Disordered" evidence="20">
    <location>
        <begin position="542"/>
        <end position="580"/>
    </location>
</feature>
<feature type="region of interest" description="Disordered" evidence="20">
    <location>
        <begin position="635"/>
        <end position="691"/>
    </location>
</feature>
<evidence type="ECO:0000256" key="1">
    <source>
        <dbReference type="ARBA" id="ARBA00008991"/>
    </source>
</evidence>
<dbReference type="GO" id="GO:0045211">
    <property type="term" value="C:postsynaptic membrane"/>
    <property type="evidence" value="ECO:0007669"/>
    <property type="project" value="UniProtKB-SubCell"/>
</dbReference>
<evidence type="ECO:0000256" key="19">
    <source>
        <dbReference type="SAM" id="Coils"/>
    </source>
</evidence>
<keyword evidence="6 21" id="KW-1133">Transmembrane helix</keyword>
<evidence type="ECO:0000256" key="16">
    <source>
        <dbReference type="ARBA" id="ARBA00034104"/>
    </source>
</evidence>
<feature type="transmembrane region" description="Helical" evidence="21">
    <location>
        <begin position="1304"/>
        <end position="1325"/>
    </location>
</feature>
<dbReference type="Pfam" id="PF01094">
    <property type="entry name" value="ANF_receptor"/>
    <property type="match status" value="1"/>
</dbReference>
<evidence type="ECO:0000313" key="23">
    <source>
        <dbReference type="EMBL" id="KAG5336828.1"/>
    </source>
</evidence>
<keyword evidence="12" id="KW-0675">Receptor</keyword>
<feature type="transmembrane region" description="Helical" evidence="21">
    <location>
        <begin position="1182"/>
        <end position="1204"/>
    </location>
</feature>
<feature type="region of interest" description="Disordered" evidence="20">
    <location>
        <begin position="1693"/>
        <end position="1730"/>
    </location>
</feature>
<gene>
    <name evidence="23" type="primary">Gabbr2_1</name>
    <name evidence="23" type="ORF">G6Z77_0001380</name>
</gene>
<feature type="transmembrane region" description="Helical" evidence="21">
    <location>
        <begin position="1426"/>
        <end position="1448"/>
    </location>
</feature>
<dbReference type="GO" id="GO:0038039">
    <property type="term" value="C:G protein-coupled receptor heterodimeric complex"/>
    <property type="evidence" value="ECO:0007669"/>
    <property type="project" value="TreeGrafter"/>
</dbReference>
<feature type="domain" description="G-protein coupled receptors family 3 profile" evidence="22">
    <location>
        <begin position="1254"/>
        <end position="1455"/>
    </location>
</feature>
<sequence>MATGSVKSSKLNSCKFKSDTKDVLFHESIVFCYPYYEEEPEERLESSQNRRLIMTRVRTRWHFSRLLLLFSSSGALQAHHYLTLLLLGLTSLRTTLTCDEKTRPQSRDLSALPRYLEIRRHSEWRDLGATGVIPEWMQRENEASSMAGQSASDVASDDHLSDSLKTQWNHDELDPLMTKRTYSDDDIFASRVNDRGYSKYVSNYPKRKSNDRLSNPAKARQVRNGSNFQSMKQREESAKKWLSNLIKKRHDVPKLQVTPYYLVNQAVNKVHFRDSGNEASVTILDGPRRSASNLPESSVHDRDAEEALIDVPIDQLDSREAASVSYPTKSRRDRNEVSFKVERANLNGDNLFETPVNYANKRTSNYSAHRSSRRREISSRLSKSDIDEHRDNLASDRSGIVGFWTARQTHLNRRNIHALDNRSDGARKFGSQANRLHKSDDIVINDVRNEFTNANTNDSVNAIAIDAIADDFDIGTISIENQNPIELNGISEIENRTDVDSKYVDSFLDPSSAEISPANCRNVACSKSNGGDVSMIKIKKFSETTESQEDQEYEDEDHSQRAGEITATPDNDSNTNIDSEASFTGFESSQKFPVKINHKSSPVPPQVEKFDRRHFGPHKEDVVLEETSTWYPSTLLPDLPKSPSKDVLHRKTNDHVSNDDVNEVGKADNRSEETTEMDEKRNTYDESWLPGTEIPGERLSGFLDVGNFDEKFAVTSKIADSEFENATRDRNDSDSRTKIDVMIPSVRPTEKINITILGLFEMTHRAVPRQEGSSELQAAKLAVERVNELDILKRFRLRLIYNDTKCDSGVAVDRFFHALYSTRKKHLMPFLLGTACSEVTETLAKIVPYWNVIQVSFGSTAPALSDSNEFPLFLRTVAPDSSHNPARIALIKHFGWDTVTALSQTGDMYSLAVNDLVTELEQANITCTATITFAENDYKEQLRTLKELDTRIIIGSFSPQLAQRVFCEAWKLGMHGGDYAWILPGETIDSLGVTGNWWKVGIGECSPSQLSQTLDGLIIVKSHATVVGNETSASGLTSKKFTSELNNTGVVHSKFAGQTYDAVWAMALAFAKTEVLLNRRNESMEQYAHTRKDLTKLLLKQLKDLRFIGVSGPVSFDDADRVGITAFYQMHGHDIKRIAIYTPEDEKLIMNCPGCEATRWPEGQVPAARRVFRLRMVTVAPAAFLAITCIASVGVTLALAFLAFNLHFRKHKSIKLSSPRLNNMAAVGCVLVYGAVILLGLDDATLPDSDGYYPTVCKARVYLLSAGFSLAFGSMFTKTYRVHRIFTRSRSGVVKNKLLQDTQLIFLICMLLVIDIVVVTLWVILDPMQRHLQNLTLEISPQDRGVVYQPQVEVCRSQHTNGWLSALYVYKGLLLVVGVYMAWETRHVKIPALNDSQYIGMSVYFVVITSGIVVVLANLMPDRATLAFVTITALILASTTATLTLLFLPQLANILAGERADPVVQSLGLKIECNTRRFVTDDRRELQYRVEVQNRVYRREMAQLELELARLEKQLAQEPVEPSHTSSSTSIPQRNPSIGGGLPLLLLSVLPPVIPRASWPSADSSGIRRGTVAFSSQPDLEPGDPRQSLADLYKLHRRRETEGPNRLGVFQRLFSLFGSRPSSRKTSTASFTGVASALRVHMGYIAGLVPGAKAASTCQVDAQGTHSPHTRCGSGPIISITSEEDRRLSLVGLRRKESSEPKVNFSLPPQTSTSQSSSREKIRGSPRFPHRIIPANSLSAIAQGTSVTRPHRWHSMDDATKPKVTQTTTRGSCSPNSDVWTASEVKVSFSEANTVRVKKPPDSLALTIPIDSKMSPIDTRLGSDLRKLFRENDSEEAISPAEYELKTMQSSSSSSSSMKIGDSASLKNDSTPETRHDTVPNFRQESKPRPTSPVISVIDIDNPGEELNTDVDSNVGTSCEEKRSTPVT</sequence>
<evidence type="ECO:0000256" key="11">
    <source>
        <dbReference type="ARBA" id="ARBA00023157"/>
    </source>
</evidence>
<keyword evidence="3" id="KW-0597">Phosphoprotein</keyword>
<evidence type="ECO:0000256" key="8">
    <source>
        <dbReference type="ARBA" id="ARBA00023040"/>
    </source>
</evidence>
<evidence type="ECO:0000313" key="24">
    <source>
        <dbReference type="Proteomes" id="UP000670152"/>
    </source>
</evidence>
<keyword evidence="24" id="KW-1185">Reference proteome</keyword>
<feature type="region of interest" description="Disordered" evidence="20">
    <location>
        <begin position="1845"/>
        <end position="1928"/>
    </location>
</feature>
<feature type="compositionally biased region" description="Basic and acidic residues" evidence="20">
    <location>
        <begin position="643"/>
        <end position="684"/>
    </location>
</feature>
<dbReference type="InterPro" id="IPR028082">
    <property type="entry name" value="Peripla_BP_I"/>
</dbReference>
<evidence type="ECO:0000256" key="17">
    <source>
        <dbReference type="ARBA" id="ARBA00073785"/>
    </source>
</evidence>
<evidence type="ECO:0000256" key="2">
    <source>
        <dbReference type="ARBA" id="ARBA00022475"/>
    </source>
</evidence>
<dbReference type="FunFam" id="3.40.50.2300:FF:000063">
    <property type="entry name" value="Gamma-aminobutyric acid type B receptor subunit"/>
    <property type="match status" value="1"/>
</dbReference>
<feature type="compositionally biased region" description="Polar residues" evidence="20">
    <location>
        <begin position="568"/>
        <end position="580"/>
    </location>
</feature>
<evidence type="ECO:0000256" key="9">
    <source>
        <dbReference type="ARBA" id="ARBA00023054"/>
    </source>
</evidence>
<feature type="compositionally biased region" description="Basic and acidic residues" evidence="20">
    <location>
        <begin position="1919"/>
        <end position="1928"/>
    </location>
</feature>
<feature type="region of interest" description="Disordered" evidence="20">
    <location>
        <begin position="363"/>
        <end position="388"/>
    </location>
</feature>
<dbReference type="CDD" id="cd06366">
    <property type="entry name" value="PBP1_GABAb_receptor"/>
    <property type="match status" value="1"/>
</dbReference>
<dbReference type="SUPFAM" id="SSF53822">
    <property type="entry name" value="Periplasmic binding protein-like I"/>
    <property type="match status" value="1"/>
</dbReference>
<evidence type="ECO:0000256" key="14">
    <source>
        <dbReference type="ARBA" id="ARBA00023224"/>
    </source>
</evidence>
<reference evidence="23 24" key="1">
    <citation type="submission" date="2020-02" db="EMBL/GenBank/DDBJ databases">
        <title>Relaxed selection underlies rapid genomic changes in the transitions from sociality to social parasitism in ants.</title>
        <authorList>
            <person name="Bi X."/>
        </authorList>
    </citation>
    <scope>NUCLEOTIDE SEQUENCE [LARGE SCALE GENOMIC DNA]</scope>
    <source>
        <strain evidence="23">BGI-DK2014b</strain>
        <tissue evidence="23">Whole body</tissue>
    </source>
</reference>
<feature type="non-terminal residue" evidence="23">
    <location>
        <position position="1928"/>
    </location>
</feature>
<feature type="region of interest" description="Disordered" evidence="20">
    <location>
        <begin position="200"/>
        <end position="232"/>
    </location>
</feature>
<comment type="caution">
    <text evidence="23">The sequence shown here is derived from an EMBL/GenBank/DDBJ whole genome shotgun (WGS) entry which is preliminary data.</text>
</comment>
<dbReference type="PRINTS" id="PR01176">
    <property type="entry name" value="GABABRECEPTR"/>
</dbReference>
<proteinExistence type="inferred from homology"/>
<evidence type="ECO:0000256" key="12">
    <source>
        <dbReference type="ARBA" id="ARBA00023170"/>
    </source>
</evidence>
<accession>A0A836K2R3</accession>
<comment type="subcellular location">
    <subcellularLocation>
        <location evidence="16">Postsynaptic cell membrane</location>
        <topology evidence="16">Multi-pass membrane protein</topology>
    </subcellularLocation>
</comment>
<keyword evidence="4 21" id="KW-0812">Transmembrane</keyword>
<dbReference type="GO" id="GO:0004965">
    <property type="term" value="F:G protein-coupled GABA receptor activity"/>
    <property type="evidence" value="ECO:0007669"/>
    <property type="project" value="InterPro"/>
</dbReference>
<feature type="transmembrane region" description="Helical" evidence="21">
    <location>
        <begin position="1224"/>
        <end position="1241"/>
    </location>
</feature>
<feature type="transmembrane region" description="Helical" evidence="21">
    <location>
        <begin position="1363"/>
        <end position="1383"/>
    </location>
</feature>
<comment type="similarity">
    <text evidence="1">Belongs to the G-protein coupled receptor 3 family. GABA-B receptor subfamily.</text>
</comment>
<dbReference type="PRINTS" id="PR00248">
    <property type="entry name" value="GPCRMGR"/>
</dbReference>
<feature type="non-terminal residue" evidence="23">
    <location>
        <position position="1"/>
    </location>
</feature>
<feature type="compositionally biased region" description="Basic and acidic residues" evidence="20">
    <location>
        <begin position="374"/>
        <end position="388"/>
    </location>
</feature>
<dbReference type="GO" id="GO:0007214">
    <property type="term" value="P:gamma-aminobutyric acid signaling pathway"/>
    <property type="evidence" value="ECO:0007669"/>
    <property type="project" value="TreeGrafter"/>
</dbReference>
<evidence type="ECO:0000256" key="13">
    <source>
        <dbReference type="ARBA" id="ARBA00023180"/>
    </source>
</evidence>
<dbReference type="Gene3D" id="3.40.50.2300">
    <property type="match status" value="2"/>
</dbReference>
<keyword evidence="13" id="KW-0325">Glycoprotein</keyword>
<feature type="coiled-coil region" evidence="19">
    <location>
        <begin position="1494"/>
        <end position="1521"/>
    </location>
</feature>
<dbReference type="EMBL" id="JAANIB010003724">
    <property type="protein sequence ID" value="KAG5336828.1"/>
    <property type="molecule type" value="Genomic_DNA"/>
</dbReference>
<dbReference type="InterPro" id="IPR001828">
    <property type="entry name" value="ANF_lig-bd_rcpt"/>
</dbReference>
<dbReference type="FunFam" id="3.40.50.2300:FF:000072">
    <property type="entry name" value="Gamma-aminobutyric acid type B receptor subunit 2"/>
    <property type="match status" value="1"/>
</dbReference>
<feature type="transmembrane region" description="Helical" evidence="21">
    <location>
        <begin position="1403"/>
        <end position="1420"/>
    </location>
</feature>
<feature type="compositionally biased region" description="Basic and acidic residues" evidence="20">
    <location>
        <begin position="1870"/>
        <end position="1888"/>
    </location>
</feature>
<evidence type="ECO:0000259" key="22">
    <source>
        <dbReference type="PROSITE" id="PS50259"/>
    </source>
</evidence>
<evidence type="ECO:0000256" key="3">
    <source>
        <dbReference type="ARBA" id="ARBA00022553"/>
    </source>
</evidence>
<evidence type="ECO:0000256" key="7">
    <source>
        <dbReference type="ARBA" id="ARBA00023018"/>
    </source>
</evidence>
<dbReference type="InterPro" id="IPR000337">
    <property type="entry name" value="GPCR_3"/>
</dbReference>
<feature type="compositionally biased region" description="Low complexity" evidence="20">
    <location>
        <begin position="1708"/>
        <end position="1717"/>
    </location>
</feature>
<keyword evidence="5" id="KW-0732">Signal</keyword>
<evidence type="ECO:0000256" key="18">
    <source>
        <dbReference type="ARBA" id="ARBA00083903"/>
    </source>
</evidence>
<keyword evidence="10 21" id="KW-0472">Membrane</keyword>
<keyword evidence="11" id="KW-1015">Disulfide bond</keyword>